<keyword evidence="2" id="KW-1185">Reference proteome</keyword>
<dbReference type="Proteomes" id="UP000807504">
    <property type="component" value="Unassembled WGS sequence"/>
</dbReference>
<reference evidence="1" key="1">
    <citation type="journal article" date="2020" name="bioRxiv">
        <title>Chromosome-level reference genome of the European wasp spider Argiope bruennichi: a resource for studies on range expansion and evolutionary adaptation.</title>
        <authorList>
            <person name="Sheffer M.M."/>
            <person name="Hoppe A."/>
            <person name="Krehenwinkel H."/>
            <person name="Uhl G."/>
            <person name="Kuss A.W."/>
            <person name="Jensen L."/>
            <person name="Jensen C."/>
            <person name="Gillespie R.G."/>
            <person name="Hoff K.J."/>
            <person name="Prost S."/>
        </authorList>
    </citation>
    <scope>NUCLEOTIDE SEQUENCE</scope>
</reference>
<dbReference type="AlphaFoldDB" id="A0A8T0FN61"/>
<evidence type="ECO:0000313" key="2">
    <source>
        <dbReference type="Proteomes" id="UP000807504"/>
    </source>
</evidence>
<proteinExistence type="predicted"/>
<dbReference type="EMBL" id="JABXBU010000003">
    <property type="protein sequence ID" value="KAF8792624.1"/>
    <property type="molecule type" value="Genomic_DNA"/>
</dbReference>
<gene>
    <name evidence="1" type="ORF">HNY73_004196</name>
</gene>
<reference evidence="1" key="2">
    <citation type="submission" date="2020-06" db="EMBL/GenBank/DDBJ databases">
        <authorList>
            <person name="Sheffer M."/>
        </authorList>
    </citation>
    <scope>NUCLEOTIDE SEQUENCE</scope>
</reference>
<sequence>MPSVRIVSFCGMGNVWRVWKLACCAVREQCVGASVEIGLAVRCGQCVASVEIGCLCGAGNVCGECGNWLLCGAGNVWRVWKLACCAERAMCGECGNWIAVPYGQCVESVEIGLLCGTGNVWRVREMACRLVVWEIRESFVDPPSLAEFTHPTSTINRHGIQSVQVKIVHI</sequence>
<protein>
    <submittedName>
        <fullName evidence="1">Uncharacterized protein</fullName>
    </submittedName>
</protein>
<organism evidence="1 2">
    <name type="scientific">Argiope bruennichi</name>
    <name type="common">Wasp spider</name>
    <name type="synonym">Aranea bruennichi</name>
    <dbReference type="NCBI Taxonomy" id="94029"/>
    <lineage>
        <taxon>Eukaryota</taxon>
        <taxon>Metazoa</taxon>
        <taxon>Ecdysozoa</taxon>
        <taxon>Arthropoda</taxon>
        <taxon>Chelicerata</taxon>
        <taxon>Arachnida</taxon>
        <taxon>Araneae</taxon>
        <taxon>Araneomorphae</taxon>
        <taxon>Entelegynae</taxon>
        <taxon>Araneoidea</taxon>
        <taxon>Araneidae</taxon>
        <taxon>Argiope</taxon>
    </lineage>
</organism>
<name>A0A8T0FN61_ARGBR</name>
<comment type="caution">
    <text evidence="1">The sequence shown here is derived from an EMBL/GenBank/DDBJ whole genome shotgun (WGS) entry which is preliminary data.</text>
</comment>
<evidence type="ECO:0000313" key="1">
    <source>
        <dbReference type="EMBL" id="KAF8792624.1"/>
    </source>
</evidence>
<accession>A0A8T0FN61</accession>